<dbReference type="Pfam" id="PF00147">
    <property type="entry name" value="Fibrinogen_C"/>
    <property type="match status" value="1"/>
</dbReference>
<dbReference type="Proteomes" id="UP000735302">
    <property type="component" value="Unassembled WGS sequence"/>
</dbReference>
<keyword evidence="5" id="KW-1185">Reference proteome</keyword>
<dbReference type="InterPro" id="IPR002181">
    <property type="entry name" value="Fibrinogen_a/b/g_C_dom"/>
</dbReference>
<name>A0AAV3Z5T0_9GAST</name>
<dbReference type="SUPFAM" id="SSF56496">
    <property type="entry name" value="Fibrinogen C-terminal domain-like"/>
    <property type="match status" value="1"/>
</dbReference>
<dbReference type="AlphaFoldDB" id="A0AAV3Z5T0"/>
<feature type="signal peptide" evidence="2">
    <location>
        <begin position="1"/>
        <end position="19"/>
    </location>
</feature>
<dbReference type="PROSITE" id="PS00514">
    <property type="entry name" value="FIBRINOGEN_C_1"/>
    <property type="match status" value="1"/>
</dbReference>
<organism evidence="4 5">
    <name type="scientific">Plakobranchus ocellatus</name>
    <dbReference type="NCBI Taxonomy" id="259542"/>
    <lineage>
        <taxon>Eukaryota</taxon>
        <taxon>Metazoa</taxon>
        <taxon>Spiralia</taxon>
        <taxon>Lophotrochozoa</taxon>
        <taxon>Mollusca</taxon>
        <taxon>Gastropoda</taxon>
        <taxon>Heterobranchia</taxon>
        <taxon>Euthyneura</taxon>
        <taxon>Panpulmonata</taxon>
        <taxon>Sacoglossa</taxon>
        <taxon>Placobranchoidea</taxon>
        <taxon>Plakobranchidae</taxon>
        <taxon>Plakobranchus</taxon>
    </lineage>
</organism>
<evidence type="ECO:0000259" key="3">
    <source>
        <dbReference type="PROSITE" id="PS51406"/>
    </source>
</evidence>
<sequence length="557" mass="64021">MKKLLMLFCCSCVILGSHCLRFTLDGTSSTRTRNACSILTCENLNTTQTEKNRIISLSIFKATQIDPGKPEQDIPVASITLKQVNISYRLLHGVMVDGVLDSVRAWLRLWLIEEKDCKAQYICEIRMRNSQDHKLTSTYRILQQHAQDPNTTADSTERPSKSLPMLIFLRQLDTKLAMLDNKVESLSSRLGSVGNCSEDNSRNFSNKKEKNSEKNFKEEICRHDTMNSTLADIKQYIGKSLDTVVEDLRLDQKQKISTILASIERLQNNQMNKHVTNATVPVSKNHQDMTNVSKYFIQLLKKELLVDLRQLKSNMDKISPAILQHIPATLRKTKASLFHVEVILKDLFNPKACSKGMASMLPGTPYPYRVIRPSPGSSFSFPYLCDTTTDGGGWIVIQRRMTGNVNFYRDWASYKKGFGSLDDEFWLGNENIYTTTKSGRYELRIDLKYKGRSAYAHYESFWLENERSNYILRLGRYDGTAGDSMNWHKNRVFSTKDRDSTRKNCPKHYIGAWWYNVCHSSNLNGKWMAYKNKGPRWGSFSGENPVSFSEMKMRRVK</sequence>
<feature type="domain" description="Fibrinogen C-terminal" evidence="3">
    <location>
        <begin position="344"/>
        <end position="557"/>
    </location>
</feature>
<dbReference type="EMBL" id="BLXT01002468">
    <property type="protein sequence ID" value="GFN94670.1"/>
    <property type="molecule type" value="Genomic_DNA"/>
</dbReference>
<dbReference type="InterPro" id="IPR050373">
    <property type="entry name" value="Fibrinogen_C-term_domain"/>
</dbReference>
<keyword evidence="1" id="KW-1015">Disulfide bond</keyword>
<dbReference type="GO" id="GO:0005615">
    <property type="term" value="C:extracellular space"/>
    <property type="evidence" value="ECO:0007669"/>
    <property type="project" value="TreeGrafter"/>
</dbReference>
<feature type="chain" id="PRO_5044011059" evidence="2">
    <location>
        <begin position="20"/>
        <end position="557"/>
    </location>
</feature>
<dbReference type="CDD" id="cd00087">
    <property type="entry name" value="FReD"/>
    <property type="match status" value="1"/>
</dbReference>
<dbReference type="InterPro" id="IPR020837">
    <property type="entry name" value="Fibrinogen_CS"/>
</dbReference>
<dbReference type="PANTHER" id="PTHR19143:SF458">
    <property type="entry name" value="FIBRINOGEN C-TERMINAL DOMAIN-CONTAINING PROTEIN-RELATED"/>
    <property type="match status" value="1"/>
</dbReference>
<protein>
    <submittedName>
        <fullName evidence="4">Tenascin-r</fullName>
    </submittedName>
</protein>
<evidence type="ECO:0000256" key="1">
    <source>
        <dbReference type="ARBA" id="ARBA00023157"/>
    </source>
</evidence>
<dbReference type="InterPro" id="IPR014716">
    <property type="entry name" value="Fibrinogen_a/b/g_C_1"/>
</dbReference>
<keyword evidence="2" id="KW-0732">Signal</keyword>
<dbReference type="InterPro" id="IPR036056">
    <property type="entry name" value="Fibrinogen-like_C"/>
</dbReference>
<dbReference type="PANTHER" id="PTHR19143">
    <property type="entry name" value="FIBRINOGEN/TENASCIN/ANGIOPOEITIN"/>
    <property type="match status" value="1"/>
</dbReference>
<dbReference type="Gene3D" id="3.90.215.10">
    <property type="entry name" value="Gamma Fibrinogen, chain A, domain 1"/>
    <property type="match status" value="1"/>
</dbReference>
<gene>
    <name evidence="4" type="ORF">PoB_002117600</name>
</gene>
<evidence type="ECO:0000313" key="4">
    <source>
        <dbReference type="EMBL" id="GFN94670.1"/>
    </source>
</evidence>
<dbReference type="SMART" id="SM00186">
    <property type="entry name" value="FBG"/>
    <property type="match status" value="1"/>
</dbReference>
<evidence type="ECO:0000313" key="5">
    <source>
        <dbReference type="Proteomes" id="UP000735302"/>
    </source>
</evidence>
<reference evidence="4 5" key="1">
    <citation type="journal article" date="2021" name="Elife">
        <title>Chloroplast acquisition without the gene transfer in kleptoplastic sea slugs, Plakobranchus ocellatus.</title>
        <authorList>
            <person name="Maeda T."/>
            <person name="Takahashi S."/>
            <person name="Yoshida T."/>
            <person name="Shimamura S."/>
            <person name="Takaki Y."/>
            <person name="Nagai Y."/>
            <person name="Toyoda A."/>
            <person name="Suzuki Y."/>
            <person name="Arimoto A."/>
            <person name="Ishii H."/>
            <person name="Satoh N."/>
            <person name="Nishiyama T."/>
            <person name="Hasebe M."/>
            <person name="Maruyama T."/>
            <person name="Minagawa J."/>
            <person name="Obokata J."/>
            <person name="Shigenobu S."/>
        </authorList>
    </citation>
    <scope>NUCLEOTIDE SEQUENCE [LARGE SCALE GENOMIC DNA]</scope>
</reference>
<evidence type="ECO:0000256" key="2">
    <source>
        <dbReference type="SAM" id="SignalP"/>
    </source>
</evidence>
<dbReference type="PROSITE" id="PS51406">
    <property type="entry name" value="FIBRINOGEN_C_2"/>
    <property type="match status" value="1"/>
</dbReference>
<comment type="caution">
    <text evidence="4">The sequence shown here is derived from an EMBL/GenBank/DDBJ whole genome shotgun (WGS) entry which is preliminary data.</text>
</comment>
<proteinExistence type="predicted"/>
<accession>A0AAV3Z5T0</accession>